<keyword evidence="2" id="KW-0472">Membrane</keyword>
<feature type="transmembrane region" description="Helical" evidence="2">
    <location>
        <begin position="6"/>
        <end position="23"/>
    </location>
</feature>
<dbReference type="EMBL" id="JAUEPU010000064">
    <property type="protein sequence ID" value="KAK0482887.1"/>
    <property type="molecule type" value="Genomic_DNA"/>
</dbReference>
<dbReference type="Proteomes" id="UP001175228">
    <property type="component" value="Unassembled WGS sequence"/>
</dbReference>
<evidence type="ECO:0000256" key="1">
    <source>
        <dbReference type="SAM" id="MobiDB-lite"/>
    </source>
</evidence>
<accession>A0AA39PEQ9</accession>
<reference evidence="3" key="1">
    <citation type="submission" date="2023-06" db="EMBL/GenBank/DDBJ databases">
        <authorList>
            <consortium name="Lawrence Berkeley National Laboratory"/>
            <person name="Ahrendt S."/>
            <person name="Sahu N."/>
            <person name="Indic B."/>
            <person name="Wong-Bajracharya J."/>
            <person name="Merenyi Z."/>
            <person name="Ke H.-M."/>
            <person name="Monk M."/>
            <person name="Kocsube S."/>
            <person name="Drula E."/>
            <person name="Lipzen A."/>
            <person name="Balint B."/>
            <person name="Henrissat B."/>
            <person name="Andreopoulos B."/>
            <person name="Martin F.M."/>
            <person name="Harder C.B."/>
            <person name="Rigling D."/>
            <person name="Ford K.L."/>
            <person name="Foster G.D."/>
            <person name="Pangilinan J."/>
            <person name="Papanicolaou A."/>
            <person name="Barry K."/>
            <person name="LaButti K."/>
            <person name="Viragh M."/>
            <person name="Koriabine M."/>
            <person name="Yan M."/>
            <person name="Riley R."/>
            <person name="Champramary S."/>
            <person name="Plett K.L."/>
            <person name="Tsai I.J."/>
            <person name="Slot J."/>
            <person name="Sipos G."/>
            <person name="Plett J."/>
            <person name="Nagy L.G."/>
            <person name="Grigoriev I.V."/>
        </authorList>
    </citation>
    <scope>NUCLEOTIDE SEQUENCE</scope>
    <source>
        <strain evidence="3">HWK02</strain>
    </source>
</reference>
<protein>
    <submittedName>
        <fullName evidence="3">Uncharacterized protein</fullName>
    </submittedName>
</protein>
<evidence type="ECO:0000313" key="4">
    <source>
        <dbReference type="Proteomes" id="UP001175228"/>
    </source>
</evidence>
<keyword evidence="2" id="KW-1133">Transmembrane helix</keyword>
<feature type="compositionally biased region" description="Basic and acidic residues" evidence="1">
    <location>
        <begin position="99"/>
        <end position="114"/>
    </location>
</feature>
<comment type="caution">
    <text evidence="3">The sequence shown here is derived from an EMBL/GenBank/DDBJ whole genome shotgun (WGS) entry which is preliminary data.</text>
</comment>
<name>A0AA39PEQ9_9AGAR</name>
<feature type="region of interest" description="Disordered" evidence="1">
    <location>
        <begin position="99"/>
        <end position="124"/>
    </location>
</feature>
<organism evidence="3 4">
    <name type="scientific">Armillaria luteobubalina</name>
    <dbReference type="NCBI Taxonomy" id="153913"/>
    <lineage>
        <taxon>Eukaryota</taxon>
        <taxon>Fungi</taxon>
        <taxon>Dikarya</taxon>
        <taxon>Basidiomycota</taxon>
        <taxon>Agaricomycotina</taxon>
        <taxon>Agaricomycetes</taxon>
        <taxon>Agaricomycetidae</taxon>
        <taxon>Agaricales</taxon>
        <taxon>Marasmiineae</taxon>
        <taxon>Physalacriaceae</taxon>
        <taxon>Armillaria</taxon>
    </lineage>
</organism>
<gene>
    <name evidence="3" type="ORF">EDD18DRAFT_1336512</name>
</gene>
<proteinExistence type="predicted"/>
<evidence type="ECO:0000256" key="2">
    <source>
        <dbReference type="SAM" id="Phobius"/>
    </source>
</evidence>
<keyword evidence="2" id="KW-0812">Transmembrane</keyword>
<keyword evidence="4" id="KW-1185">Reference proteome</keyword>
<sequence length="124" mass="13755">MREQYTSMAVVYVAYVVLVAVVADSYNSSAERDCWAAGDQWSWNEQQGMGCNDVEDLYVRQSLLLCFSIFCLSPLKVRWSIIVTGGLDDEEEETWGLRADLEGRPGETDGKDNGDAETDGVGTE</sequence>
<dbReference type="AlphaFoldDB" id="A0AA39PEQ9"/>
<evidence type="ECO:0000313" key="3">
    <source>
        <dbReference type="EMBL" id="KAK0482887.1"/>
    </source>
</evidence>